<accession>A0A7G1KHV0</accession>
<dbReference type="Pfam" id="PF13460">
    <property type="entry name" value="NAD_binding_10"/>
    <property type="match status" value="1"/>
</dbReference>
<dbReference type="PANTHER" id="PTHR43355:SF2">
    <property type="entry name" value="FLAVIN REDUCTASE (NADPH)"/>
    <property type="match status" value="1"/>
</dbReference>
<feature type="domain" description="NAD(P)-binding" evidence="1">
    <location>
        <begin position="16"/>
        <end position="202"/>
    </location>
</feature>
<organism evidence="2 3">
    <name type="scientific">Nocardia wallacei</name>
    <dbReference type="NCBI Taxonomy" id="480035"/>
    <lineage>
        <taxon>Bacteria</taxon>
        <taxon>Bacillati</taxon>
        <taxon>Actinomycetota</taxon>
        <taxon>Actinomycetes</taxon>
        <taxon>Mycobacteriales</taxon>
        <taxon>Nocardiaceae</taxon>
        <taxon>Nocardia</taxon>
    </lineage>
</organism>
<dbReference type="InterPro" id="IPR016040">
    <property type="entry name" value="NAD(P)-bd_dom"/>
</dbReference>
<evidence type="ECO:0000259" key="1">
    <source>
        <dbReference type="Pfam" id="PF13460"/>
    </source>
</evidence>
<proteinExistence type="predicted"/>
<gene>
    <name evidence="2" type="ORF">NWFMUON74_22330</name>
</gene>
<keyword evidence="3" id="KW-1185">Reference proteome</keyword>
<protein>
    <submittedName>
        <fullName evidence="2">3-beta hydroxysteroid dehydrogenase</fullName>
    </submittedName>
</protein>
<dbReference type="InterPro" id="IPR051606">
    <property type="entry name" value="Polyketide_Oxido-like"/>
</dbReference>
<dbReference type="KEGG" id="nwl:NWFMUON74_22330"/>
<name>A0A7G1KHV0_9NOCA</name>
<dbReference type="PANTHER" id="PTHR43355">
    <property type="entry name" value="FLAVIN REDUCTASE (NADPH)"/>
    <property type="match status" value="1"/>
</dbReference>
<evidence type="ECO:0000313" key="3">
    <source>
        <dbReference type="Proteomes" id="UP000516173"/>
    </source>
</evidence>
<dbReference type="Proteomes" id="UP000516173">
    <property type="component" value="Chromosome"/>
</dbReference>
<reference evidence="2 3" key="1">
    <citation type="submission" date="2020-08" db="EMBL/GenBank/DDBJ databases">
        <title>Genome Sequencing of Nocardia wallacei strain FMUON74 and assembly.</title>
        <authorList>
            <person name="Toyokawa M."/>
            <person name="Uesaka K."/>
        </authorList>
    </citation>
    <scope>NUCLEOTIDE SEQUENCE [LARGE SCALE GENOMIC DNA]</scope>
    <source>
        <strain evidence="2 3">FMUON74</strain>
    </source>
</reference>
<dbReference type="EMBL" id="AP023396">
    <property type="protein sequence ID" value="BCK54461.1"/>
    <property type="molecule type" value="Genomic_DNA"/>
</dbReference>
<dbReference type="SUPFAM" id="SSF51735">
    <property type="entry name" value="NAD(P)-binding Rossmann-fold domains"/>
    <property type="match status" value="1"/>
</dbReference>
<dbReference type="InterPro" id="IPR036291">
    <property type="entry name" value="NAD(P)-bd_dom_sf"/>
</dbReference>
<evidence type="ECO:0000313" key="2">
    <source>
        <dbReference type="EMBL" id="BCK54461.1"/>
    </source>
</evidence>
<sequence>MVAATVPDMAKIIVFGAGGRAGRTIAAEAQSRGHTVTRVVRDASEHADLDAATGDVTDAARIAELAAGHDVAVHAAATLDIPAAEFFPAAARALLTGLTTAGVPRLVAIGLATSFPNADGVLLRDSIEFPAEHRPFILGHGAGTDVLRSADTTIDWTVVAPSGDFDHTGDPVGRYRVTPADFDLRITYPDFARAVVDEIERPAHTRAFFAVTAA</sequence>
<dbReference type="AlphaFoldDB" id="A0A7G1KHV0"/>
<dbReference type="GO" id="GO:0016646">
    <property type="term" value="F:oxidoreductase activity, acting on the CH-NH group of donors, NAD or NADP as acceptor"/>
    <property type="evidence" value="ECO:0007669"/>
    <property type="project" value="TreeGrafter"/>
</dbReference>
<dbReference type="Gene3D" id="3.40.50.720">
    <property type="entry name" value="NAD(P)-binding Rossmann-like Domain"/>
    <property type="match status" value="1"/>
</dbReference>